<comment type="caution">
    <text evidence="2">The sequence shown here is derived from an EMBL/GenBank/DDBJ whole genome shotgun (WGS) entry which is preliminary data.</text>
</comment>
<dbReference type="AlphaFoldDB" id="A0A179G1V5"/>
<evidence type="ECO:0000313" key="3">
    <source>
        <dbReference type="Proteomes" id="UP000078397"/>
    </source>
</evidence>
<dbReference type="EMBL" id="LSBJ02000002">
    <property type="protein sequence ID" value="OAQ71353.2"/>
    <property type="molecule type" value="Genomic_DNA"/>
</dbReference>
<dbReference type="RefSeq" id="XP_018147890.2">
    <property type="nucleotide sequence ID" value="XM_018291280.2"/>
</dbReference>
<dbReference type="KEGG" id="pchm:VFPPC_13505"/>
<feature type="transmembrane region" description="Helical" evidence="1">
    <location>
        <begin position="15"/>
        <end position="34"/>
    </location>
</feature>
<keyword evidence="1" id="KW-0812">Transmembrane</keyword>
<gene>
    <name evidence="2" type="ORF">VFPPC_13505</name>
</gene>
<sequence>MNKFAAATLANLRLFRWWFVTGVLIMNSIFLGKLQAYNLPVDHGIIIAEGFAAAAYLWNTIGLVMIFCTGLPVLSWILIATEAFMTGAFIFTATVYKAGVSSCNSYADTPFGANANVDSEMPSIQNSCGMQKAMLALSIIIT</sequence>
<dbReference type="GeneID" id="28855274"/>
<dbReference type="OrthoDB" id="5153480at2759"/>
<evidence type="ECO:0000256" key="1">
    <source>
        <dbReference type="SAM" id="Phobius"/>
    </source>
</evidence>
<evidence type="ECO:0008006" key="4">
    <source>
        <dbReference type="Google" id="ProtNLM"/>
    </source>
</evidence>
<protein>
    <recommendedName>
        <fullName evidence="4">MARVEL domain-containing protein</fullName>
    </recommendedName>
</protein>
<keyword evidence="1" id="KW-1133">Transmembrane helix</keyword>
<keyword evidence="3" id="KW-1185">Reference proteome</keyword>
<proteinExistence type="predicted"/>
<name>A0A179G1V5_METCM</name>
<accession>A0A179G1V5</accession>
<dbReference type="Proteomes" id="UP000078397">
    <property type="component" value="Unassembled WGS sequence"/>
</dbReference>
<feature type="transmembrane region" description="Helical" evidence="1">
    <location>
        <begin position="46"/>
        <end position="67"/>
    </location>
</feature>
<evidence type="ECO:0000313" key="2">
    <source>
        <dbReference type="EMBL" id="OAQ71353.2"/>
    </source>
</evidence>
<keyword evidence="1" id="KW-0472">Membrane</keyword>
<feature type="transmembrane region" description="Helical" evidence="1">
    <location>
        <begin position="73"/>
        <end position="96"/>
    </location>
</feature>
<reference evidence="2 3" key="1">
    <citation type="journal article" date="2016" name="PLoS Pathog.">
        <title>Biosynthesis of antibiotic leucinostatins in bio-control fungus Purpureocillium lilacinum and their inhibition on phytophthora revealed by genome mining.</title>
        <authorList>
            <person name="Wang G."/>
            <person name="Liu Z."/>
            <person name="Lin R."/>
            <person name="Li E."/>
            <person name="Mao Z."/>
            <person name="Ling J."/>
            <person name="Yang Y."/>
            <person name="Yin W.B."/>
            <person name="Xie B."/>
        </authorList>
    </citation>
    <scope>NUCLEOTIDE SEQUENCE [LARGE SCALE GENOMIC DNA]</scope>
    <source>
        <strain evidence="2">170</strain>
    </source>
</reference>
<organism evidence="2 3">
    <name type="scientific">Pochonia chlamydosporia 170</name>
    <dbReference type="NCBI Taxonomy" id="1380566"/>
    <lineage>
        <taxon>Eukaryota</taxon>
        <taxon>Fungi</taxon>
        <taxon>Dikarya</taxon>
        <taxon>Ascomycota</taxon>
        <taxon>Pezizomycotina</taxon>
        <taxon>Sordariomycetes</taxon>
        <taxon>Hypocreomycetidae</taxon>
        <taxon>Hypocreales</taxon>
        <taxon>Clavicipitaceae</taxon>
        <taxon>Pochonia</taxon>
    </lineage>
</organism>